<proteinExistence type="predicted"/>
<feature type="region of interest" description="Disordered" evidence="1">
    <location>
        <begin position="342"/>
        <end position="365"/>
    </location>
</feature>
<sequence length="737" mass="79049">MRWVTSLKWLAITVVAIVLAFAAFITWFDWNYARPWINREVSTASGRPFEIRGDLSLHWLAPNAQAPGLGRWLPRPRLIANDIVLGNVAWSQTPDMITVGRLTFSLEWLPLLDKRVVLPEVTLSAPKVLIEQRADGQNNWTFTKGNGEPSPWKLRIGRLILEDGVVRANLVPQQLDLTANIATIDGQAPYGIGVTLKGTFRKVAVTGKVRGGDVLSLEDSGEPYPLDASVRIGRTLIAAQGTFTNPATLSALDMHLRLAGPTMADLYPITGVLLPETPPYETNGHLLHTAGVWRYERFQGKVGQSDLSGTLVFRQREPRNILQGAVVSNQLRLADLGPVVGGQNPSGGGDLTGKPKAPPSDKVLPVDPFKTDRWRAIDADVQFTGRKIVRDKSLPIDNLVTHLVLDDGVLSLKPLEFGVAGGRITSNLVLNGQVEPMKVDSQVSLRHLKMKQLLPDVDLMKTSVGEVNGDAALTATGNSIAALAGSSNGEIKTLIDRGSVSKLLLEYLGLNVGNIVLTKLFGDKQIEMRCAAADFAVKDGIMDARTFVIDTDDTSIGVTGQIDLKREHFNLTIRPEPKHFGLLSLRSPLHVRGTFKHPDVGVNMPTLVARAGGAIALGVLAPYTALVPLLELGPGQDSPCGELLASLQHPPSRNPANAKSTPGASAGKRGAKAAPPAGQTPSGAPPDGARLRPGSGSPVKRLGAARRSRQSGASPRRAAARRRGQIHAGHRDLPVAQ</sequence>
<feature type="region of interest" description="Disordered" evidence="1">
    <location>
        <begin position="641"/>
        <end position="737"/>
    </location>
</feature>
<feature type="domain" description="AsmA" evidence="3">
    <location>
        <begin position="197"/>
        <end position="545"/>
    </location>
</feature>
<feature type="transmembrane region" description="Helical" evidence="2">
    <location>
        <begin position="7"/>
        <end position="28"/>
    </location>
</feature>
<dbReference type="InterPro" id="IPR052894">
    <property type="entry name" value="AsmA-related"/>
</dbReference>
<keyword evidence="2" id="KW-0812">Transmembrane</keyword>
<dbReference type="EMBL" id="CABPSC010000017">
    <property type="protein sequence ID" value="VVE33495.1"/>
    <property type="molecule type" value="Genomic_DNA"/>
</dbReference>
<dbReference type="GO" id="GO:0005886">
    <property type="term" value="C:plasma membrane"/>
    <property type="evidence" value="ECO:0007669"/>
    <property type="project" value="TreeGrafter"/>
</dbReference>
<dbReference type="PANTHER" id="PTHR30441:SF9">
    <property type="entry name" value="ASMA FAMILY PROTEIN YHJG"/>
    <property type="match status" value="1"/>
</dbReference>
<keyword evidence="2" id="KW-0472">Membrane</keyword>
<dbReference type="InterPro" id="IPR007844">
    <property type="entry name" value="AsmA"/>
</dbReference>
<gene>
    <name evidence="4" type="ORF">PNO31109_03762</name>
</gene>
<dbReference type="Pfam" id="PF05170">
    <property type="entry name" value="AsmA"/>
    <property type="match status" value="1"/>
</dbReference>
<evidence type="ECO:0000313" key="4">
    <source>
        <dbReference type="EMBL" id="VVE33495.1"/>
    </source>
</evidence>
<feature type="compositionally biased region" description="Polar residues" evidence="1">
    <location>
        <begin position="649"/>
        <end position="660"/>
    </location>
</feature>
<organism evidence="4 5">
    <name type="scientific">Pandoraea nosoerga</name>
    <dbReference type="NCBI Taxonomy" id="2508296"/>
    <lineage>
        <taxon>Bacteria</taxon>
        <taxon>Pseudomonadati</taxon>
        <taxon>Pseudomonadota</taxon>
        <taxon>Betaproteobacteria</taxon>
        <taxon>Burkholderiales</taxon>
        <taxon>Burkholderiaceae</taxon>
        <taxon>Pandoraea</taxon>
    </lineage>
</organism>
<dbReference type="Proteomes" id="UP000367825">
    <property type="component" value="Unassembled WGS sequence"/>
</dbReference>
<evidence type="ECO:0000256" key="1">
    <source>
        <dbReference type="SAM" id="MobiDB-lite"/>
    </source>
</evidence>
<keyword evidence="5" id="KW-1185">Reference proteome</keyword>
<protein>
    <submittedName>
        <fullName evidence="4">AsmA family protein</fullName>
    </submittedName>
</protein>
<keyword evidence="2" id="KW-1133">Transmembrane helix</keyword>
<evidence type="ECO:0000259" key="3">
    <source>
        <dbReference type="Pfam" id="PF05170"/>
    </source>
</evidence>
<dbReference type="AlphaFoldDB" id="A0A5E4XBB1"/>
<evidence type="ECO:0000256" key="2">
    <source>
        <dbReference type="SAM" id="Phobius"/>
    </source>
</evidence>
<accession>A0A5E4XBB1</accession>
<reference evidence="4 5" key="1">
    <citation type="submission" date="2019-08" db="EMBL/GenBank/DDBJ databases">
        <authorList>
            <person name="Peeters C."/>
        </authorList>
    </citation>
    <scope>NUCLEOTIDE SEQUENCE [LARGE SCALE GENOMIC DNA]</scope>
    <source>
        <strain evidence="4 5">LMG 31109</strain>
    </source>
</reference>
<evidence type="ECO:0000313" key="5">
    <source>
        <dbReference type="Proteomes" id="UP000367825"/>
    </source>
</evidence>
<dbReference type="PANTHER" id="PTHR30441">
    <property type="entry name" value="DUF748 DOMAIN-CONTAINING PROTEIN"/>
    <property type="match status" value="1"/>
</dbReference>
<name>A0A5E4XBB1_9BURK</name>
<dbReference type="GO" id="GO:0090313">
    <property type="term" value="P:regulation of protein targeting to membrane"/>
    <property type="evidence" value="ECO:0007669"/>
    <property type="project" value="TreeGrafter"/>
</dbReference>
<feature type="compositionally biased region" description="Low complexity" evidence="1">
    <location>
        <begin position="662"/>
        <end position="677"/>
    </location>
</feature>